<feature type="transmembrane region" description="Helical" evidence="15">
    <location>
        <begin position="70"/>
        <end position="90"/>
    </location>
</feature>
<keyword evidence="5 16" id="KW-0808">Transferase</keyword>
<evidence type="ECO:0000256" key="12">
    <source>
        <dbReference type="ARBA" id="ARBA00023136"/>
    </source>
</evidence>
<dbReference type="InterPro" id="IPR000829">
    <property type="entry name" value="DAGK"/>
</dbReference>
<dbReference type="RefSeq" id="WP_382402137.1">
    <property type="nucleotide sequence ID" value="NZ_JBHTNH010000029.1"/>
</dbReference>
<feature type="transmembrane region" description="Helical" evidence="15">
    <location>
        <begin position="111"/>
        <end position="132"/>
    </location>
</feature>
<evidence type="ECO:0000256" key="3">
    <source>
        <dbReference type="ARBA" id="ARBA00022475"/>
    </source>
</evidence>
<comment type="similarity">
    <text evidence="2">Belongs to the bacterial diacylglycerol kinase family.</text>
</comment>
<comment type="caution">
    <text evidence="16">The sequence shown here is derived from an EMBL/GenBank/DDBJ whole genome shotgun (WGS) entry which is preliminary data.</text>
</comment>
<comment type="subcellular location">
    <subcellularLocation>
        <location evidence="1">Cell membrane</location>
        <topology evidence="1">Multi-pass membrane protein</topology>
    </subcellularLocation>
</comment>
<dbReference type="InterPro" id="IPR036945">
    <property type="entry name" value="DAGK_sf"/>
</dbReference>
<evidence type="ECO:0000313" key="16">
    <source>
        <dbReference type="EMBL" id="MFD1363022.1"/>
    </source>
</evidence>
<keyword evidence="14" id="KW-1208">Phospholipid metabolism</keyword>
<keyword evidence="13" id="KW-0594">Phospholipid biosynthesis</keyword>
<feature type="transmembrane region" description="Helical" evidence="15">
    <location>
        <begin position="46"/>
        <end position="64"/>
    </location>
</feature>
<dbReference type="PANTHER" id="PTHR34299">
    <property type="entry name" value="DIACYLGLYCEROL KINASE"/>
    <property type="match status" value="1"/>
</dbReference>
<keyword evidence="10 15" id="KW-1133">Transmembrane helix</keyword>
<keyword evidence="7" id="KW-0547">Nucleotide-binding</keyword>
<keyword evidence="6 15" id="KW-0812">Transmembrane</keyword>
<dbReference type="GO" id="GO:0016301">
    <property type="term" value="F:kinase activity"/>
    <property type="evidence" value="ECO:0007669"/>
    <property type="project" value="UniProtKB-KW"/>
</dbReference>
<evidence type="ECO:0000256" key="10">
    <source>
        <dbReference type="ARBA" id="ARBA00022989"/>
    </source>
</evidence>
<evidence type="ECO:0000313" key="17">
    <source>
        <dbReference type="Proteomes" id="UP001597178"/>
    </source>
</evidence>
<keyword evidence="8 16" id="KW-0418">Kinase</keyword>
<dbReference type="PANTHER" id="PTHR34299:SF1">
    <property type="entry name" value="DIACYLGLYCEROL KINASE"/>
    <property type="match status" value="1"/>
</dbReference>
<evidence type="ECO:0000256" key="7">
    <source>
        <dbReference type="ARBA" id="ARBA00022741"/>
    </source>
</evidence>
<evidence type="ECO:0000256" key="9">
    <source>
        <dbReference type="ARBA" id="ARBA00022840"/>
    </source>
</evidence>
<reference evidence="17" key="1">
    <citation type="journal article" date="2019" name="Int. J. Syst. Evol. Microbiol.">
        <title>The Global Catalogue of Microorganisms (GCM) 10K type strain sequencing project: providing services to taxonomists for standard genome sequencing and annotation.</title>
        <authorList>
            <consortium name="The Broad Institute Genomics Platform"/>
            <consortium name="The Broad Institute Genome Sequencing Center for Infectious Disease"/>
            <person name="Wu L."/>
            <person name="Ma J."/>
        </authorList>
    </citation>
    <scope>NUCLEOTIDE SEQUENCE [LARGE SCALE GENOMIC DNA]</scope>
    <source>
        <strain evidence="17">CCUG 54822</strain>
    </source>
</reference>
<evidence type="ECO:0000256" key="11">
    <source>
        <dbReference type="ARBA" id="ARBA00023098"/>
    </source>
</evidence>
<evidence type="ECO:0000256" key="5">
    <source>
        <dbReference type="ARBA" id="ARBA00022679"/>
    </source>
</evidence>
<evidence type="ECO:0000256" key="4">
    <source>
        <dbReference type="ARBA" id="ARBA00022516"/>
    </source>
</evidence>
<evidence type="ECO:0000256" key="2">
    <source>
        <dbReference type="ARBA" id="ARBA00005967"/>
    </source>
</evidence>
<dbReference type="CDD" id="cd14265">
    <property type="entry name" value="UDPK_IM_like"/>
    <property type="match status" value="1"/>
</dbReference>
<evidence type="ECO:0000256" key="8">
    <source>
        <dbReference type="ARBA" id="ARBA00022777"/>
    </source>
</evidence>
<protein>
    <submittedName>
        <fullName evidence="16">Diacylglycerol kinase family protein</fullName>
        <ecNumber evidence="16">2.7.1.-</ecNumber>
    </submittedName>
</protein>
<evidence type="ECO:0000256" key="15">
    <source>
        <dbReference type="SAM" id="Phobius"/>
    </source>
</evidence>
<evidence type="ECO:0000256" key="6">
    <source>
        <dbReference type="ARBA" id="ARBA00022692"/>
    </source>
</evidence>
<keyword evidence="9" id="KW-0067">ATP-binding</keyword>
<accession>A0ABW3ZX71</accession>
<proteinExistence type="inferred from homology"/>
<evidence type="ECO:0000256" key="14">
    <source>
        <dbReference type="ARBA" id="ARBA00023264"/>
    </source>
</evidence>
<dbReference type="InterPro" id="IPR033717">
    <property type="entry name" value="UDPK"/>
</dbReference>
<sequence>MRRKCSVTKTSYWVNSALNAKRRKSLIGLTHAWNGLKTIFCTERNFRIHIMTVFAVMAAGIVLQLPIIKWAIIIVVIGLVLVAEMLNTAVEKMLDYVKPTVHPQAKVIKDIAAGAVLVAAVVAVIVGLLVFLPEFREW</sequence>
<organism evidence="16 17">
    <name type="scientific">Lentibacillus salinarum</name>
    <dbReference type="NCBI Taxonomy" id="446820"/>
    <lineage>
        <taxon>Bacteria</taxon>
        <taxon>Bacillati</taxon>
        <taxon>Bacillota</taxon>
        <taxon>Bacilli</taxon>
        <taxon>Bacillales</taxon>
        <taxon>Bacillaceae</taxon>
        <taxon>Lentibacillus</taxon>
    </lineage>
</organism>
<dbReference type="EC" id="2.7.1.-" evidence="16"/>
<gene>
    <name evidence="16" type="ORF">ACFQ4A_15305</name>
</gene>
<dbReference type="EMBL" id="JBHTNH010000029">
    <property type="protein sequence ID" value="MFD1363022.1"/>
    <property type="molecule type" value="Genomic_DNA"/>
</dbReference>
<evidence type="ECO:0000256" key="13">
    <source>
        <dbReference type="ARBA" id="ARBA00023209"/>
    </source>
</evidence>
<keyword evidence="4" id="KW-0444">Lipid biosynthesis</keyword>
<dbReference type="Pfam" id="PF01219">
    <property type="entry name" value="DAGK_prokar"/>
    <property type="match status" value="1"/>
</dbReference>
<keyword evidence="11" id="KW-0443">Lipid metabolism</keyword>
<evidence type="ECO:0000256" key="1">
    <source>
        <dbReference type="ARBA" id="ARBA00004651"/>
    </source>
</evidence>
<dbReference type="Proteomes" id="UP001597178">
    <property type="component" value="Unassembled WGS sequence"/>
</dbReference>
<keyword evidence="3" id="KW-1003">Cell membrane</keyword>
<keyword evidence="12 15" id="KW-0472">Membrane</keyword>
<keyword evidence="17" id="KW-1185">Reference proteome</keyword>
<dbReference type="Gene3D" id="1.10.287.3610">
    <property type="match status" value="1"/>
</dbReference>
<name>A0ABW3ZX71_9BACI</name>